<proteinExistence type="inferred from homology"/>
<evidence type="ECO:0000313" key="7">
    <source>
        <dbReference type="EMBL" id="CBJ89795.1"/>
    </source>
</evidence>
<evidence type="ECO:0000256" key="1">
    <source>
        <dbReference type="ARBA" id="ARBA00004561"/>
    </source>
</evidence>
<keyword evidence="4" id="KW-0281">Fimbrium</keyword>
<dbReference type="Pfam" id="PF00419">
    <property type="entry name" value="Fimbrial"/>
    <property type="match status" value="1"/>
</dbReference>
<evidence type="ECO:0000256" key="5">
    <source>
        <dbReference type="SAM" id="SignalP"/>
    </source>
</evidence>
<reference evidence="7 8" key="1">
    <citation type="journal article" date="2011" name="PLoS ONE">
        <title>The entomopathogenic bacterial endosymbionts xenorhabdus and photorhabdus: convergent lifestyles from divergent genomes.</title>
        <authorList>
            <person name="Chaston J.M."/>
            <person name="Suen G."/>
            <person name="Tucker S.L."/>
            <person name="Andersen A.W."/>
            <person name="Bhasin A."/>
            <person name="Bode E."/>
            <person name="Bode H.B."/>
            <person name="Brachmann A.O."/>
            <person name="Cowles C.E."/>
            <person name="Cowles K.N."/>
            <person name="Darby C."/>
            <person name="de Leon L."/>
            <person name="Drace K."/>
            <person name="Du Z."/>
            <person name="Givaudan A."/>
            <person name="Herbert Tran E.E."/>
            <person name="Jewell K.A."/>
            <person name="Knack J.J."/>
            <person name="Krasomil-Osterfeld K.C."/>
            <person name="Kukor R."/>
            <person name="Lanois A."/>
            <person name="Latreille P."/>
            <person name="Leimgruber N.K."/>
            <person name="Lipke C.M."/>
            <person name="Liu R."/>
            <person name="Lu X."/>
            <person name="Martens E.C."/>
            <person name="Marri P.R."/>
            <person name="Medigue C."/>
            <person name="Menard M.L."/>
            <person name="Miller N.M."/>
            <person name="Morales-Soto N."/>
            <person name="Norton S."/>
            <person name="Ogier J.C."/>
            <person name="Orchard S.S."/>
            <person name="Park D."/>
            <person name="Park Y."/>
            <person name="Qurollo B.A."/>
            <person name="Sugar D.R."/>
            <person name="Richards G.R."/>
            <person name="Rouy Z."/>
            <person name="Slominski B."/>
            <person name="Slominski K."/>
            <person name="Snyder H."/>
            <person name="Tjaden B.C."/>
            <person name="van der Hoeven R."/>
            <person name="Welch R.D."/>
            <person name="Wheeler C."/>
            <person name="Xiang B."/>
            <person name="Barbazuk B."/>
            <person name="Gaudriault S."/>
            <person name="Goodner B."/>
            <person name="Slater S.C."/>
            <person name="Forst S."/>
            <person name="Goldman B.S."/>
            <person name="Goodrich-Blair H."/>
        </authorList>
    </citation>
    <scope>NUCLEOTIDE SEQUENCE [LARGE SCALE GENOMIC DNA]</scope>
    <source>
        <strain evidence="8">ATCC 19061 / DSM 3370 / CCUG 14189 / LMG 1036 / NCIMB 9965 / AN6</strain>
    </source>
</reference>
<evidence type="ECO:0000256" key="2">
    <source>
        <dbReference type="ARBA" id="ARBA00006671"/>
    </source>
</evidence>
<feature type="chain" id="PRO_5003051693" evidence="5">
    <location>
        <begin position="21"/>
        <end position="168"/>
    </location>
</feature>
<accession>D3VCE2</accession>
<feature type="signal peptide" evidence="5">
    <location>
        <begin position="1"/>
        <end position="20"/>
    </location>
</feature>
<dbReference type="InterPro" id="IPR000259">
    <property type="entry name" value="Adhesion_dom_fimbrial"/>
</dbReference>
<gene>
    <name evidence="7" type="primary">fimA</name>
    <name evidence="7" type="ordered locus">XNC1_1735</name>
</gene>
<dbReference type="RefSeq" id="WP_013184013.1">
    <property type="nucleotide sequence ID" value="NC_014228.1"/>
</dbReference>
<dbReference type="STRING" id="406817.XNC1_1735"/>
<keyword evidence="3 5" id="KW-0732">Signal</keyword>
<dbReference type="InterPro" id="IPR050263">
    <property type="entry name" value="Bact_Fimbrial_Adh_Pro"/>
</dbReference>
<dbReference type="SUPFAM" id="SSF49401">
    <property type="entry name" value="Bacterial adhesins"/>
    <property type="match status" value="1"/>
</dbReference>
<dbReference type="PANTHER" id="PTHR33420">
    <property type="entry name" value="FIMBRIAL SUBUNIT ELFA-RELATED"/>
    <property type="match status" value="1"/>
</dbReference>
<dbReference type="InterPro" id="IPR036937">
    <property type="entry name" value="Adhesion_dom_fimbrial_sf"/>
</dbReference>
<dbReference type="InterPro" id="IPR008966">
    <property type="entry name" value="Adhesion_dom_sf"/>
</dbReference>
<comment type="similarity">
    <text evidence="2">Belongs to the fimbrial protein family.</text>
</comment>
<dbReference type="GO" id="GO:0043709">
    <property type="term" value="P:cell adhesion involved in single-species biofilm formation"/>
    <property type="evidence" value="ECO:0007669"/>
    <property type="project" value="TreeGrafter"/>
</dbReference>
<name>D3VCE2_XENNA</name>
<dbReference type="AlphaFoldDB" id="D3VCE2"/>
<evidence type="ECO:0000313" key="8">
    <source>
        <dbReference type="Proteomes" id="UP000008075"/>
    </source>
</evidence>
<dbReference type="EMBL" id="FN667742">
    <property type="protein sequence ID" value="CBJ89795.1"/>
    <property type="molecule type" value="Genomic_DNA"/>
</dbReference>
<protein>
    <submittedName>
        <fullName evidence="7">Fimbrial subunit (Pilin)</fullName>
    </submittedName>
</protein>
<keyword evidence="8" id="KW-1185">Reference proteome</keyword>
<dbReference type="HOGENOM" id="CLU_088965_0_0_6"/>
<sequence>MNLLKLFIAVVIFGSMAAPASSGTISFTGRIINGTCSATAAPTTLALDEVNVSQLASDGAAAGEKPFKINLTNCGLSSATPKVKVKFDNLGANNLLTNASGTGKATNVGIGMYEDDGTTQITKTGFSKLLNVGLNQADEFKFKAKYVATGAATIGTVQATTTFTLHYE</sequence>
<organism evidence="7 8">
    <name type="scientific">Xenorhabdus nematophila (strain ATCC 19061 / DSM 3370 / CCUG 14189 / LMG 1036 / NCIMB 9965 / AN6)</name>
    <dbReference type="NCBI Taxonomy" id="406817"/>
    <lineage>
        <taxon>Bacteria</taxon>
        <taxon>Pseudomonadati</taxon>
        <taxon>Pseudomonadota</taxon>
        <taxon>Gammaproteobacteria</taxon>
        <taxon>Enterobacterales</taxon>
        <taxon>Morganellaceae</taxon>
        <taxon>Xenorhabdus</taxon>
    </lineage>
</organism>
<dbReference type="Gene3D" id="2.60.40.1090">
    <property type="entry name" value="Fimbrial-type adhesion domain"/>
    <property type="match status" value="1"/>
</dbReference>
<evidence type="ECO:0000259" key="6">
    <source>
        <dbReference type="Pfam" id="PF00419"/>
    </source>
</evidence>
<dbReference type="GO" id="GO:0009289">
    <property type="term" value="C:pilus"/>
    <property type="evidence" value="ECO:0007669"/>
    <property type="project" value="UniProtKB-SubCell"/>
</dbReference>
<dbReference type="eggNOG" id="COG3539">
    <property type="taxonomic scope" value="Bacteria"/>
</dbReference>
<evidence type="ECO:0000256" key="3">
    <source>
        <dbReference type="ARBA" id="ARBA00022729"/>
    </source>
</evidence>
<comment type="subcellular location">
    <subcellularLocation>
        <location evidence="1">Fimbrium</location>
    </subcellularLocation>
</comment>
<evidence type="ECO:0000256" key="4">
    <source>
        <dbReference type="ARBA" id="ARBA00023263"/>
    </source>
</evidence>
<feature type="domain" description="Fimbrial-type adhesion" evidence="6">
    <location>
        <begin position="25"/>
        <end position="167"/>
    </location>
</feature>
<dbReference type="Proteomes" id="UP000008075">
    <property type="component" value="Chromosome"/>
</dbReference>
<dbReference type="PANTHER" id="PTHR33420:SF3">
    <property type="entry name" value="FIMBRIAL SUBUNIT ELFA"/>
    <property type="match status" value="1"/>
</dbReference>
<dbReference type="KEGG" id="xne:XNC1_1735"/>
<dbReference type="GeneID" id="24903004"/>